<protein>
    <submittedName>
        <fullName evidence="1">Uncharacterized protein</fullName>
    </submittedName>
</protein>
<dbReference type="RefSeq" id="WP_189325587.1">
    <property type="nucleotide sequence ID" value="NZ_BMPQ01000023.1"/>
</dbReference>
<dbReference type="Proteomes" id="UP000637788">
    <property type="component" value="Unassembled WGS sequence"/>
</dbReference>
<keyword evidence="2" id="KW-1185">Reference proteome</keyword>
<organism evidence="1 2">
    <name type="scientific">Streptomyces flaveus</name>
    <dbReference type="NCBI Taxonomy" id="66370"/>
    <lineage>
        <taxon>Bacteria</taxon>
        <taxon>Bacillati</taxon>
        <taxon>Actinomycetota</taxon>
        <taxon>Actinomycetes</taxon>
        <taxon>Kitasatosporales</taxon>
        <taxon>Streptomycetaceae</taxon>
        <taxon>Streptomyces</taxon>
        <taxon>Streptomyces aurantiacus group</taxon>
    </lineage>
</organism>
<gene>
    <name evidence="1" type="ORF">GCM10010094_67880</name>
</gene>
<proteinExistence type="predicted"/>
<name>A0A917VLX9_9ACTN</name>
<evidence type="ECO:0000313" key="1">
    <source>
        <dbReference type="EMBL" id="GGK97393.1"/>
    </source>
</evidence>
<reference evidence="1" key="1">
    <citation type="journal article" date="2014" name="Int. J. Syst. Evol. Microbiol.">
        <title>Complete genome sequence of Corynebacterium casei LMG S-19264T (=DSM 44701T), isolated from a smear-ripened cheese.</title>
        <authorList>
            <consortium name="US DOE Joint Genome Institute (JGI-PGF)"/>
            <person name="Walter F."/>
            <person name="Albersmeier A."/>
            <person name="Kalinowski J."/>
            <person name="Ruckert C."/>
        </authorList>
    </citation>
    <scope>NUCLEOTIDE SEQUENCE</scope>
    <source>
        <strain evidence="1">JCM 3035</strain>
    </source>
</reference>
<accession>A0A917VLX9</accession>
<dbReference type="EMBL" id="BMPQ01000023">
    <property type="protein sequence ID" value="GGK97393.1"/>
    <property type="molecule type" value="Genomic_DNA"/>
</dbReference>
<dbReference type="AlphaFoldDB" id="A0A917VLX9"/>
<reference evidence="1" key="2">
    <citation type="submission" date="2020-09" db="EMBL/GenBank/DDBJ databases">
        <authorList>
            <person name="Sun Q."/>
            <person name="Ohkuma M."/>
        </authorList>
    </citation>
    <scope>NUCLEOTIDE SEQUENCE</scope>
    <source>
        <strain evidence="1">JCM 3035</strain>
    </source>
</reference>
<evidence type="ECO:0000313" key="2">
    <source>
        <dbReference type="Proteomes" id="UP000637788"/>
    </source>
</evidence>
<sequence length="169" mass="18425">MPVETLAQDDLFGELSVWLNPEKGELAIEGRAVPEIVLRRVAGTRTEEHIPIGTRKRGRLTLDVDGQEAVVRPAKGRLTRRSYRVDVRHAGHTYRLVPDSVAGSRLLKDRKHIGDFTSEGDGHVLAEWKEGARVEATDAALGYALAAAFGTGALAMWAHALEAISDLIP</sequence>
<comment type="caution">
    <text evidence="1">The sequence shown here is derived from an EMBL/GenBank/DDBJ whole genome shotgun (WGS) entry which is preliminary data.</text>
</comment>